<organism evidence="4 5">
    <name type="scientific">Laceyella putida</name>
    <dbReference type="NCBI Taxonomy" id="110101"/>
    <lineage>
        <taxon>Bacteria</taxon>
        <taxon>Bacillati</taxon>
        <taxon>Bacillota</taxon>
        <taxon>Bacilli</taxon>
        <taxon>Bacillales</taxon>
        <taxon>Thermoactinomycetaceae</taxon>
        <taxon>Laceyella</taxon>
    </lineage>
</organism>
<evidence type="ECO:0000256" key="1">
    <source>
        <dbReference type="ARBA" id="ARBA00022729"/>
    </source>
</evidence>
<dbReference type="GO" id="GO:0016787">
    <property type="term" value="F:hydrolase activity"/>
    <property type="evidence" value="ECO:0007669"/>
    <property type="project" value="UniProtKB-KW"/>
</dbReference>
<feature type="chain" id="PRO_5047343865" evidence="3">
    <location>
        <begin position="32"/>
        <end position="332"/>
    </location>
</feature>
<keyword evidence="2 4" id="KW-0378">Hydrolase</keyword>
<dbReference type="PANTHER" id="PTHR43037:SF1">
    <property type="entry name" value="BLL1128 PROTEIN"/>
    <property type="match status" value="1"/>
</dbReference>
<keyword evidence="1 3" id="KW-0732">Signal</keyword>
<dbReference type="EMBL" id="JBHTBW010000019">
    <property type="protein sequence ID" value="MFC7440818.1"/>
    <property type="molecule type" value="Genomic_DNA"/>
</dbReference>
<dbReference type="Pfam" id="PF10503">
    <property type="entry name" value="Esterase_PHB"/>
    <property type="match status" value="1"/>
</dbReference>
<proteinExistence type="predicted"/>
<name>A0ABW2RIF1_9BACL</name>
<evidence type="ECO:0000313" key="4">
    <source>
        <dbReference type="EMBL" id="MFC7440818.1"/>
    </source>
</evidence>
<evidence type="ECO:0000313" key="5">
    <source>
        <dbReference type="Proteomes" id="UP001596500"/>
    </source>
</evidence>
<dbReference type="InterPro" id="IPR029058">
    <property type="entry name" value="AB_hydrolase_fold"/>
</dbReference>
<sequence length="332" mass="35240">MKALTLLGRFIGVLCLSACLLFASLVPPVHAAGQFISGTANDGRPYKLYIPSGYDGQTPVPLVVMLHGCTQSPDTFAAGTEMNTVGEQNKFIVLYPEQTSAANMSKCWNWFDSNHQARGLGEPASIANLVNQIKTRYAIAGNKVYVAGLSAGGAMSVIMGATYPDLFAAIGVGAGLEYKAASSLVSANMAMLYGGPNPTQQGTLAYQAMGSAKRVVPVILFHGTSDYTVYPVNGHQVISQWAQTNDLAADGSDNQNIDDTADVTTKGQVTNGRTYTEYLYRDATGQTILSKVIVDGMGHAWSGGSTAGSYTDPKGPKASQMMWQFFINHPQP</sequence>
<gene>
    <name evidence="4" type="ORF">ACFQNG_06600</name>
</gene>
<keyword evidence="5" id="KW-1185">Reference proteome</keyword>
<reference evidence="5" key="1">
    <citation type="journal article" date="2019" name="Int. J. Syst. Evol. Microbiol.">
        <title>The Global Catalogue of Microorganisms (GCM) 10K type strain sequencing project: providing services to taxonomists for standard genome sequencing and annotation.</title>
        <authorList>
            <consortium name="The Broad Institute Genomics Platform"/>
            <consortium name="The Broad Institute Genome Sequencing Center for Infectious Disease"/>
            <person name="Wu L."/>
            <person name="Ma J."/>
        </authorList>
    </citation>
    <scope>NUCLEOTIDE SEQUENCE [LARGE SCALE GENOMIC DNA]</scope>
    <source>
        <strain evidence="5">CGMCC 1.12942</strain>
    </source>
</reference>
<feature type="signal peptide" evidence="3">
    <location>
        <begin position="1"/>
        <end position="31"/>
    </location>
</feature>
<evidence type="ECO:0000256" key="2">
    <source>
        <dbReference type="ARBA" id="ARBA00022801"/>
    </source>
</evidence>
<dbReference type="InterPro" id="IPR010126">
    <property type="entry name" value="Esterase_phb"/>
</dbReference>
<dbReference type="PANTHER" id="PTHR43037">
    <property type="entry name" value="UNNAMED PRODUCT-RELATED"/>
    <property type="match status" value="1"/>
</dbReference>
<comment type="caution">
    <text evidence="4">The sequence shown here is derived from an EMBL/GenBank/DDBJ whole genome shotgun (WGS) entry which is preliminary data.</text>
</comment>
<protein>
    <submittedName>
        <fullName evidence="4">Alpha/beta hydrolase family esterase</fullName>
    </submittedName>
</protein>
<dbReference type="InterPro" id="IPR050955">
    <property type="entry name" value="Plant_Biomass_Hydrol_Est"/>
</dbReference>
<dbReference type="Proteomes" id="UP001596500">
    <property type="component" value="Unassembled WGS sequence"/>
</dbReference>
<dbReference type="RefSeq" id="WP_379864103.1">
    <property type="nucleotide sequence ID" value="NZ_JBHTBW010000019.1"/>
</dbReference>
<dbReference type="Gene3D" id="3.40.50.1820">
    <property type="entry name" value="alpha/beta hydrolase"/>
    <property type="match status" value="1"/>
</dbReference>
<dbReference type="SUPFAM" id="SSF53474">
    <property type="entry name" value="alpha/beta-Hydrolases"/>
    <property type="match status" value="2"/>
</dbReference>
<dbReference type="NCBIfam" id="TIGR01840">
    <property type="entry name" value="esterase_phb"/>
    <property type="match status" value="1"/>
</dbReference>
<evidence type="ECO:0000256" key="3">
    <source>
        <dbReference type="SAM" id="SignalP"/>
    </source>
</evidence>
<accession>A0ABW2RIF1</accession>